<dbReference type="Proteomes" id="UP001642360">
    <property type="component" value="Unassembled WGS sequence"/>
</dbReference>
<gene>
    <name evidence="1" type="ORF">ILEXP_LOCUS37140</name>
</gene>
<dbReference type="AlphaFoldDB" id="A0ABC8TEY7"/>
<accession>A0ABC8TEY7</accession>
<sequence length="110" mass="12079">MGYKRRHRRLTSRQHNWGQRVMPLVVTGKHHWVVAIGNAGWGAGWQAYLVHRAKASVTELVRLGEEVGSNLQSLKPEKQRVSAVLIFISATADGVSTASYSLLKATAESG</sequence>
<reference evidence="1 2" key="1">
    <citation type="submission" date="2024-02" db="EMBL/GenBank/DDBJ databases">
        <authorList>
            <person name="Vignale AGUSTIN F."/>
            <person name="Sosa J E."/>
            <person name="Modenutti C."/>
        </authorList>
    </citation>
    <scope>NUCLEOTIDE SEQUENCE [LARGE SCALE GENOMIC DNA]</scope>
</reference>
<protein>
    <submittedName>
        <fullName evidence="1">Uncharacterized protein</fullName>
    </submittedName>
</protein>
<keyword evidence="2" id="KW-1185">Reference proteome</keyword>
<name>A0ABC8TEY7_9AQUA</name>
<organism evidence="1 2">
    <name type="scientific">Ilex paraguariensis</name>
    <name type="common">yerba mate</name>
    <dbReference type="NCBI Taxonomy" id="185542"/>
    <lineage>
        <taxon>Eukaryota</taxon>
        <taxon>Viridiplantae</taxon>
        <taxon>Streptophyta</taxon>
        <taxon>Embryophyta</taxon>
        <taxon>Tracheophyta</taxon>
        <taxon>Spermatophyta</taxon>
        <taxon>Magnoliopsida</taxon>
        <taxon>eudicotyledons</taxon>
        <taxon>Gunneridae</taxon>
        <taxon>Pentapetalae</taxon>
        <taxon>asterids</taxon>
        <taxon>campanulids</taxon>
        <taxon>Aquifoliales</taxon>
        <taxon>Aquifoliaceae</taxon>
        <taxon>Ilex</taxon>
    </lineage>
</organism>
<evidence type="ECO:0000313" key="1">
    <source>
        <dbReference type="EMBL" id="CAK9167823.1"/>
    </source>
</evidence>
<evidence type="ECO:0000313" key="2">
    <source>
        <dbReference type="Proteomes" id="UP001642360"/>
    </source>
</evidence>
<comment type="caution">
    <text evidence="1">The sequence shown here is derived from an EMBL/GenBank/DDBJ whole genome shotgun (WGS) entry which is preliminary data.</text>
</comment>
<proteinExistence type="predicted"/>
<dbReference type="EMBL" id="CAUOFW020004946">
    <property type="protein sequence ID" value="CAK9167823.1"/>
    <property type="molecule type" value="Genomic_DNA"/>
</dbReference>